<dbReference type="FunCoup" id="M5DZB1">
    <property type="interactions" value="129"/>
</dbReference>
<organism evidence="13 14">
    <name type="scientific">Halanaerobium saccharolyticum subsp. saccharolyticum DSM 6643</name>
    <dbReference type="NCBI Taxonomy" id="1293054"/>
    <lineage>
        <taxon>Bacteria</taxon>
        <taxon>Bacillati</taxon>
        <taxon>Bacillota</taxon>
        <taxon>Clostridia</taxon>
        <taxon>Halanaerobiales</taxon>
        <taxon>Halanaerobiaceae</taxon>
        <taxon>Halanaerobium</taxon>
    </lineage>
</organism>
<evidence type="ECO:0000259" key="12">
    <source>
        <dbReference type="Pfam" id="PF00884"/>
    </source>
</evidence>
<dbReference type="CDD" id="cd16015">
    <property type="entry name" value="LTA_synthase"/>
    <property type="match status" value="1"/>
</dbReference>
<proteinExistence type="inferred from homology"/>
<keyword evidence="9" id="KW-0464">Manganese</keyword>
<keyword evidence="4" id="KW-1003">Cell membrane</keyword>
<dbReference type="Proteomes" id="UP000012063">
    <property type="component" value="Unassembled WGS sequence"/>
</dbReference>
<evidence type="ECO:0000256" key="7">
    <source>
        <dbReference type="ARBA" id="ARBA00023136"/>
    </source>
</evidence>
<evidence type="ECO:0000256" key="11">
    <source>
        <dbReference type="SAM" id="Phobius"/>
    </source>
</evidence>
<dbReference type="InParanoid" id="M5DZB1"/>
<dbReference type="Pfam" id="PF00884">
    <property type="entry name" value="Sulfatase"/>
    <property type="match status" value="1"/>
</dbReference>
<protein>
    <recommendedName>
        <fullName evidence="12">Sulfatase N-terminal domain-containing protein</fullName>
    </recommendedName>
</protein>
<feature type="transmembrane region" description="Helical" evidence="11">
    <location>
        <begin position="68"/>
        <end position="87"/>
    </location>
</feature>
<accession>M5DZB1</accession>
<evidence type="ECO:0000256" key="8">
    <source>
        <dbReference type="PIRSR" id="PIRSR005091-1"/>
    </source>
</evidence>
<feature type="binding site" evidence="10">
    <location>
        <position position="472"/>
    </location>
    <ligand>
        <name>Mn(2+)</name>
        <dbReference type="ChEBI" id="CHEBI:29035"/>
    </ligand>
</feature>
<evidence type="ECO:0000256" key="6">
    <source>
        <dbReference type="ARBA" id="ARBA00022989"/>
    </source>
</evidence>
<evidence type="ECO:0000256" key="9">
    <source>
        <dbReference type="PIRSR" id="PIRSR005091-2"/>
    </source>
</evidence>
<feature type="binding site" evidence="9">
    <location>
        <position position="412"/>
    </location>
    <ligand>
        <name>substrate</name>
    </ligand>
</feature>
<dbReference type="InterPro" id="IPR000917">
    <property type="entry name" value="Sulfatase_N"/>
</dbReference>
<feature type="binding site" evidence="10">
    <location>
        <position position="253"/>
    </location>
    <ligand>
        <name>Mn(2+)</name>
        <dbReference type="ChEBI" id="CHEBI:29035"/>
    </ligand>
</feature>
<evidence type="ECO:0000256" key="1">
    <source>
        <dbReference type="ARBA" id="ARBA00004651"/>
    </source>
</evidence>
<dbReference type="GO" id="GO:0046872">
    <property type="term" value="F:metal ion binding"/>
    <property type="evidence" value="ECO:0007669"/>
    <property type="project" value="UniProtKB-KW"/>
</dbReference>
<evidence type="ECO:0000256" key="5">
    <source>
        <dbReference type="ARBA" id="ARBA00022692"/>
    </source>
</evidence>
<comment type="pathway">
    <text evidence="2">Cell wall biogenesis; lipoteichoic acid biosynthesis.</text>
</comment>
<dbReference type="AlphaFoldDB" id="M5DZB1"/>
<dbReference type="PANTHER" id="PTHR47371:SF3">
    <property type="entry name" value="PHOSPHOGLYCEROL TRANSFERASE I"/>
    <property type="match status" value="1"/>
</dbReference>
<dbReference type="InterPro" id="IPR017850">
    <property type="entry name" value="Alkaline_phosphatase_core_sf"/>
</dbReference>
<dbReference type="SUPFAM" id="SSF53649">
    <property type="entry name" value="Alkaline phosphatase-like"/>
    <property type="match status" value="1"/>
</dbReference>
<dbReference type="InterPro" id="IPR050448">
    <property type="entry name" value="OpgB/LTA_synthase_biosynth"/>
</dbReference>
<dbReference type="PANTHER" id="PTHR47371">
    <property type="entry name" value="LIPOTEICHOIC ACID SYNTHASE"/>
    <property type="match status" value="1"/>
</dbReference>
<reference evidence="14" key="1">
    <citation type="journal article" date="2013" name="Genome Announc.">
        <title>Genome Sequence of Halanaerobium saccharolyticum subsp. saccharolyticum Strain DSM 6643T, a Halophilic Hydrogen-Producing Bacterium.</title>
        <authorList>
            <person name="Kivisto A."/>
            <person name="Larjo A."/>
            <person name="Ciranna A."/>
            <person name="Santala V."/>
            <person name="Roos C."/>
            <person name="Karp M."/>
        </authorList>
    </citation>
    <scope>NUCLEOTIDE SEQUENCE [LARGE SCALE GENOMIC DNA]</scope>
    <source>
        <strain evidence="14">DSM 6643</strain>
    </source>
</reference>
<dbReference type="InterPro" id="IPR012160">
    <property type="entry name" value="LtaS-like"/>
</dbReference>
<evidence type="ECO:0000256" key="2">
    <source>
        <dbReference type="ARBA" id="ARBA00004936"/>
    </source>
</evidence>
<keyword evidence="9" id="KW-0479">Metal-binding</keyword>
<evidence type="ECO:0000256" key="4">
    <source>
        <dbReference type="ARBA" id="ARBA00022475"/>
    </source>
</evidence>
<feature type="binding site" evidence="10">
    <location>
        <position position="473"/>
    </location>
    <ligand>
        <name>Mn(2+)</name>
        <dbReference type="ChEBI" id="CHEBI:29035"/>
    </ligand>
</feature>
<dbReference type="eggNOG" id="COG1368">
    <property type="taxonomic scope" value="Bacteria"/>
</dbReference>
<dbReference type="GO" id="GO:0005886">
    <property type="term" value="C:plasma membrane"/>
    <property type="evidence" value="ECO:0007669"/>
    <property type="project" value="UniProtKB-SubCell"/>
</dbReference>
<comment type="subcellular location">
    <subcellularLocation>
        <location evidence="1">Cell membrane</location>
        <topology evidence="1">Multi-pass membrane protein</topology>
    </subcellularLocation>
</comment>
<evidence type="ECO:0000313" key="14">
    <source>
        <dbReference type="Proteomes" id="UP000012063"/>
    </source>
</evidence>
<dbReference type="Gene3D" id="3.30.1120.170">
    <property type="match status" value="1"/>
</dbReference>
<evidence type="ECO:0000256" key="3">
    <source>
        <dbReference type="ARBA" id="ARBA00009983"/>
    </source>
</evidence>
<sequence>MRYFNRLSFKKKTIYFFLMLGFLIKYNYFNWQIFQLNSIYILITKNLVIILISIISINFFLKNTKRIYLTFFIYLLFTLFFFGNLWYNKYFANYLSLADITMGQGIRPFKVIFRQLIGWLDLLFVFEIPILSFLIFFKSDFKVEKISMSKNKKYRENILIILLLILVILGIHIHHINNLYAINGFFELYEHSTSAFVSVYGIVPLYIAEYFSMQNLEQGNVDQLSNEKIVGDKNLTHKHKLKSVKNIIVVQLESFDEKIIDYRYKGQEVTPFLNKIKQKSLYFENIYAQHINGSFDAEFSFLTSLYPKNKNYAFKTNDMSEFNSIIKALKAKDYQFLAFHGNKGDFFYRDQAYPEIGFDKFYHKDYFTTQDAKIGTESYLGINDYDFFDQSIDYLQKAKEPFFAFYITVTSHTPFDFYPKEYSQKIFDDLKPTIVKDYFNSVYFTDQAIEHFFERLKAKGLYQDTLFVFYSDHSSDIKKESYHSADNFVMEANVKEPENIPLMIFHPKLDSEKITKTGTHTDIAPTVLDILGYKEKPKGFLGVSLLKEKENPVLFLHETPQILYNNNLFLRMPMSPEEKNEFKRIAYKNEKSKEISLPETEKERMLKIIDYMQNIMKKNIIKKDS</sequence>
<dbReference type="EMBL" id="CAUI01000005">
    <property type="protein sequence ID" value="CCU78531.1"/>
    <property type="molecule type" value="Genomic_DNA"/>
</dbReference>
<feature type="transmembrane region" description="Helical" evidence="11">
    <location>
        <begin position="116"/>
        <end position="137"/>
    </location>
</feature>
<dbReference type="PIRSF" id="PIRSF005091">
    <property type="entry name" value="Mmb_sulf_HI1246"/>
    <property type="match status" value="1"/>
</dbReference>
<gene>
    <name evidence="13" type="ORF">HSACCH_00684</name>
</gene>
<feature type="active site" evidence="8">
    <location>
        <position position="294"/>
    </location>
</feature>
<keyword evidence="6 11" id="KW-1133">Transmembrane helix</keyword>
<evidence type="ECO:0000313" key="13">
    <source>
        <dbReference type="EMBL" id="CCU78531.1"/>
    </source>
</evidence>
<dbReference type="Gene3D" id="3.40.720.10">
    <property type="entry name" value="Alkaline Phosphatase, subunit A"/>
    <property type="match status" value="1"/>
</dbReference>
<feature type="transmembrane region" description="Helical" evidence="11">
    <location>
        <begin position="158"/>
        <end position="176"/>
    </location>
</feature>
<keyword evidence="14" id="KW-1185">Reference proteome</keyword>
<keyword evidence="7 11" id="KW-0472">Membrane</keyword>
<keyword evidence="5 11" id="KW-0812">Transmembrane</keyword>
<feature type="transmembrane region" description="Helical" evidence="11">
    <location>
        <begin position="39"/>
        <end position="61"/>
    </location>
</feature>
<comment type="similarity">
    <text evidence="3">Belongs to the LTA synthase family.</text>
</comment>
<feature type="domain" description="Sulfatase N-terminal" evidence="12">
    <location>
        <begin position="245"/>
        <end position="533"/>
    </location>
</feature>
<comment type="caution">
    <text evidence="13">The sequence shown here is derived from an EMBL/GenBank/DDBJ whole genome shotgun (WGS) entry which is preliminary data.</text>
</comment>
<name>M5DZB1_9FIRM</name>
<evidence type="ECO:0000256" key="10">
    <source>
        <dbReference type="PIRSR" id="PIRSR005091-3"/>
    </source>
</evidence>
<feature type="transmembrane region" description="Helical" evidence="11">
    <location>
        <begin position="12"/>
        <end position="33"/>
    </location>
</feature>
<dbReference type="STRING" id="1293054.HSACCH_00684"/>